<dbReference type="SUPFAM" id="SSF142433">
    <property type="entry name" value="CinA-like"/>
    <property type="match status" value="1"/>
</dbReference>
<evidence type="ECO:0000259" key="1">
    <source>
        <dbReference type="Pfam" id="PF02464"/>
    </source>
</evidence>
<accession>A0A087A229</accession>
<dbReference type="RefSeq" id="WP_043163831.1">
    <property type="nucleotide sequence ID" value="NZ_JDUV01000001.1"/>
</dbReference>
<evidence type="ECO:0000313" key="2">
    <source>
        <dbReference type="EMBL" id="KFI52829.1"/>
    </source>
</evidence>
<dbReference type="Pfam" id="PF02464">
    <property type="entry name" value="CinA"/>
    <property type="match status" value="1"/>
</dbReference>
<dbReference type="EMBL" id="JGYS01000015">
    <property type="protein sequence ID" value="KFI52829.1"/>
    <property type="molecule type" value="Genomic_DNA"/>
</dbReference>
<feature type="domain" description="CinA C-terminal" evidence="1">
    <location>
        <begin position="5"/>
        <end position="130"/>
    </location>
</feature>
<organism evidence="2 3">
    <name type="scientific">Bifidobacterium callitrichos DSM 23973</name>
    <dbReference type="NCBI Taxonomy" id="1437609"/>
    <lineage>
        <taxon>Bacteria</taxon>
        <taxon>Bacillati</taxon>
        <taxon>Actinomycetota</taxon>
        <taxon>Actinomycetes</taxon>
        <taxon>Bifidobacteriales</taxon>
        <taxon>Bifidobacteriaceae</taxon>
        <taxon>Bifidobacterium</taxon>
    </lineage>
</organism>
<dbReference type="AlphaFoldDB" id="A0A087A229"/>
<dbReference type="InterPro" id="IPR036653">
    <property type="entry name" value="CinA-like_C"/>
</dbReference>
<dbReference type="OrthoDB" id="1253990at2"/>
<reference evidence="2 3" key="1">
    <citation type="submission" date="2014-03" db="EMBL/GenBank/DDBJ databases">
        <title>Genomics of Bifidobacteria.</title>
        <authorList>
            <person name="Ventura M."/>
            <person name="Milani C."/>
            <person name="Lugli G.A."/>
        </authorList>
    </citation>
    <scope>NUCLEOTIDE SEQUENCE [LARGE SCALE GENOMIC DNA]</scope>
    <source>
        <strain evidence="2 3">DSM 23973</strain>
    </source>
</reference>
<proteinExistence type="predicted"/>
<dbReference type="NCBIfam" id="TIGR00199">
    <property type="entry name" value="PncC_domain"/>
    <property type="match status" value="1"/>
</dbReference>
<name>A0A087A229_9BIFI</name>
<protein>
    <submittedName>
        <fullName evidence="2">Nucleotide-utilizing enzyme</fullName>
    </submittedName>
</protein>
<sequence>MRPETLAAALLRWCERENLRIACAESLTGGLLADAFVRVPGASKVFLGSAVTYDIRAKDRILHVDRELLEREGAVHPEVARQMAAATARLYAQPEYDDRIMGLSTTGVAGPGPDGDKPAGLVYVGVSFPAALDLPDLLHPMESLRGGCGVSESRDGRLTVAVELRLDGSREQVRTRTVDSVLRIVSVLTGISQE</sequence>
<dbReference type="Gene3D" id="3.90.950.20">
    <property type="entry name" value="CinA-like"/>
    <property type="match status" value="1"/>
</dbReference>
<dbReference type="eggNOG" id="COG1546">
    <property type="taxonomic scope" value="Bacteria"/>
</dbReference>
<gene>
    <name evidence="2" type="ORF">BCAL_1506</name>
</gene>
<dbReference type="Proteomes" id="UP000029072">
    <property type="component" value="Unassembled WGS sequence"/>
</dbReference>
<comment type="caution">
    <text evidence="2">The sequence shown here is derived from an EMBL/GenBank/DDBJ whole genome shotgun (WGS) entry which is preliminary data.</text>
</comment>
<dbReference type="STRING" id="1437609.BCAL_1506"/>
<dbReference type="InterPro" id="IPR008136">
    <property type="entry name" value="CinA_C"/>
</dbReference>
<evidence type="ECO:0000313" key="3">
    <source>
        <dbReference type="Proteomes" id="UP000029072"/>
    </source>
</evidence>